<protein>
    <submittedName>
        <fullName evidence="1">Uncharacterized protein</fullName>
    </submittedName>
</protein>
<proteinExistence type="predicted"/>
<dbReference type="Proteomes" id="UP000827872">
    <property type="component" value="Linkage Group LG06"/>
</dbReference>
<name>A0ACB8FS73_9SAUR</name>
<evidence type="ECO:0000313" key="1">
    <source>
        <dbReference type="EMBL" id="KAH8008343.1"/>
    </source>
</evidence>
<evidence type="ECO:0000313" key="2">
    <source>
        <dbReference type="Proteomes" id="UP000827872"/>
    </source>
</evidence>
<reference evidence="1" key="1">
    <citation type="submission" date="2021-08" db="EMBL/GenBank/DDBJ databases">
        <title>The first chromosome-level gecko genome reveals the dynamic sex chromosomes of Neotropical dwarf geckos (Sphaerodactylidae: Sphaerodactylus).</title>
        <authorList>
            <person name="Pinto B.J."/>
            <person name="Keating S.E."/>
            <person name="Gamble T."/>
        </authorList>
    </citation>
    <scope>NUCLEOTIDE SEQUENCE</scope>
    <source>
        <strain evidence="1">TG3544</strain>
    </source>
</reference>
<keyword evidence="2" id="KW-1185">Reference proteome</keyword>
<comment type="caution">
    <text evidence="1">The sequence shown here is derived from an EMBL/GenBank/DDBJ whole genome shotgun (WGS) entry which is preliminary data.</text>
</comment>
<gene>
    <name evidence="1" type="ORF">K3G42_029185</name>
</gene>
<organism evidence="1 2">
    <name type="scientific">Sphaerodactylus townsendi</name>
    <dbReference type="NCBI Taxonomy" id="933632"/>
    <lineage>
        <taxon>Eukaryota</taxon>
        <taxon>Metazoa</taxon>
        <taxon>Chordata</taxon>
        <taxon>Craniata</taxon>
        <taxon>Vertebrata</taxon>
        <taxon>Euteleostomi</taxon>
        <taxon>Lepidosauria</taxon>
        <taxon>Squamata</taxon>
        <taxon>Bifurcata</taxon>
        <taxon>Gekkota</taxon>
        <taxon>Sphaerodactylidae</taxon>
        <taxon>Sphaerodactylus</taxon>
    </lineage>
</organism>
<dbReference type="EMBL" id="CM037619">
    <property type="protein sequence ID" value="KAH8008343.1"/>
    <property type="molecule type" value="Genomic_DNA"/>
</dbReference>
<sequence>MELEEAYNGSPAPGAQSGSAIAIIGAEDEDFENDIEPNPDMQSSLFQSLEILKKHPAYLMVFLHHVALQFDSSSVLCYLHVDLIRHLTPKEGRKQFVEFCHNFLDRAGLRASIPTQFGAGKSF</sequence>
<accession>A0ACB8FS73</accession>